<protein>
    <submittedName>
        <fullName evidence="2">Uncharacterized protein</fullName>
    </submittedName>
</protein>
<name>A0A1F4UPY7_UNCKA</name>
<evidence type="ECO:0000313" key="3">
    <source>
        <dbReference type="Proteomes" id="UP000178615"/>
    </source>
</evidence>
<evidence type="ECO:0000256" key="1">
    <source>
        <dbReference type="SAM" id="Phobius"/>
    </source>
</evidence>
<feature type="transmembrane region" description="Helical" evidence="1">
    <location>
        <begin position="12"/>
        <end position="33"/>
    </location>
</feature>
<dbReference type="EMBL" id="MEUV01000010">
    <property type="protein sequence ID" value="OGC46263.1"/>
    <property type="molecule type" value="Genomic_DNA"/>
</dbReference>
<gene>
    <name evidence="2" type="ORF">A2V49_04645</name>
</gene>
<proteinExistence type="predicted"/>
<evidence type="ECO:0000313" key="2">
    <source>
        <dbReference type="EMBL" id="OGC46263.1"/>
    </source>
</evidence>
<keyword evidence="1" id="KW-1133">Transmembrane helix</keyword>
<dbReference type="AlphaFoldDB" id="A0A1F4UPY7"/>
<sequence length="148" mass="17086">MKLPNINKPLKFTIMSFFVISLFVASYISFVGYQPKALGELREVKGFKTENADSLEMPYPRYATGIAQDKSINSNKYTFQTDKSPAEIQQFYNNILSDEGWRIKREGSSDSFTTVEYRKDNILVKVWAYYDQDAKFTFASVEAIRLVD</sequence>
<accession>A0A1F4UPY7</accession>
<dbReference type="Proteomes" id="UP000178615">
    <property type="component" value="Unassembled WGS sequence"/>
</dbReference>
<organism evidence="2 3">
    <name type="scientific">candidate division WWE3 bacterium RBG_19FT_COMBO_34_6</name>
    <dbReference type="NCBI Taxonomy" id="1802612"/>
    <lineage>
        <taxon>Bacteria</taxon>
        <taxon>Katanobacteria</taxon>
    </lineage>
</organism>
<keyword evidence="1" id="KW-0812">Transmembrane</keyword>
<reference evidence="2 3" key="1">
    <citation type="journal article" date="2016" name="Nat. Commun.">
        <title>Thousands of microbial genomes shed light on interconnected biogeochemical processes in an aquifer system.</title>
        <authorList>
            <person name="Anantharaman K."/>
            <person name="Brown C.T."/>
            <person name="Hug L.A."/>
            <person name="Sharon I."/>
            <person name="Castelle C.J."/>
            <person name="Probst A.J."/>
            <person name="Thomas B.C."/>
            <person name="Singh A."/>
            <person name="Wilkins M.J."/>
            <person name="Karaoz U."/>
            <person name="Brodie E.L."/>
            <person name="Williams K.H."/>
            <person name="Hubbard S.S."/>
            <person name="Banfield J.F."/>
        </authorList>
    </citation>
    <scope>NUCLEOTIDE SEQUENCE [LARGE SCALE GENOMIC DNA]</scope>
</reference>
<keyword evidence="1" id="KW-0472">Membrane</keyword>
<comment type="caution">
    <text evidence="2">The sequence shown here is derived from an EMBL/GenBank/DDBJ whole genome shotgun (WGS) entry which is preliminary data.</text>
</comment>